<keyword evidence="11" id="KW-1185">Reference proteome</keyword>
<comment type="caution">
    <text evidence="10">The sequence shown here is derived from an EMBL/GenBank/DDBJ whole genome shotgun (WGS) entry which is preliminary data.</text>
</comment>
<dbReference type="InterPro" id="IPR016425">
    <property type="entry name" value="IspG_bac"/>
</dbReference>
<dbReference type="GO" id="GO:0051539">
    <property type="term" value="F:4 iron, 4 sulfur cluster binding"/>
    <property type="evidence" value="ECO:0007669"/>
    <property type="project" value="UniProtKB-UniRule"/>
</dbReference>
<dbReference type="InterPro" id="IPR045854">
    <property type="entry name" value="NO2/SO3_Rdtase_4Fe4S_sf"/>
</dbReference>
<dbReference type="PANTHER" id="PTHR30454:SF0">
    <property type="entry name" value="4-HYDROXY-3-METHYLBUT-2-EN-1-YL DIPHOSPHATE SYNTHASE (FERREDOXIN), CHLOROPLASTIC"/>
    <property type="match status" value="1"/>
</dbReference>
<evidence type="ECO:0000256" key="4">
    <source>
        <dbReference type="ARBA" id="ARBA00023004"/>
    </source>
</evidence>
<keyword evidence="3 7" id="KW-0560">Oxidoreductase</keyword>
<organism evidence="10 11">
    <name type="scientific">Dissulfurirhabdus thermomarina</name>
    <dbReference type="NCBI Taxonomy" id="1765737"/>
    <lineage>
        <taxon>Bacteria</taxon>
        <taxon>Deltaproteobacteria</taxon>
        <taxon>Dissulfurirhabdaceae</taxon>
        <taxon>Dissulfurirhabdus</taxon>
    </lineage>
</organism>
<evidence type="ECO:0000256" key="1">
    <source>
        <dbReference type="ARBA" id="ARBA00022485"/>
    </source>
</evidence>
<reference evidence="10 11" key="1">
    <citation type="submission" date="2020-02" db="EMBL/GenBank/DDBJ databases">
        <title>Comparative genomics of sulfur disproportionating microorganisms.</title>
        <authorList>
            <person name="Ward L.M."/>
            <person name="Bertran E."/>
            <person name="Johnston D.T."/>
        </authorList>
    </citation>
    <scope>NUCLEOTIDE SEQUENCE [LARGE SCALE GENOMIC DNA]</scope>
    <source>
        <strain evidence="10 11">DSM 100025</strain>
    </source>
</reference>
<keyword evidence="4 7" id="KW-0408">Iron</keyword>
<name>A0A6N9TK45_DISTH</name>
<dbReference type="SUPFAM" id="SSF56014">
    <property type="entry name" value="Nitrite and sulphite reductase 4Fe-4S domain-like"/>
    <property type="match status" value="1"/>
</dbReference>
<dbReference type="InterPro" id="IPR058578">
    <property type="entry name" value="IspG_TIM"/>
</dbReference>
<dbReference type="InterPro" id="IPR011005">
    <property type="entry name" value="Dihydropteroate_synth-like_sf"/>
</dbReference>
<evidence type="ECO:0000256" key="5">
    <source>
        <dbReference type="ARBA" id="ARBA00023014"/>
    </source>
</evidence>
<dbReference type="NCBIfam" id="TIGR00612">
    <property type="entry name" value="ispG_gcpE"/>
    <property type="match status" value="1"/>
</dbReference>
<evidence type="ECO:0000256" key="3">
    <source>
        <dbReference type="ARBA" id="ARBA00023002"/>
    </source>
</evidence>
<dbReference type="AlphaFoldDB" id="A0A6N9TK45"/>
<dbReference type="InterPro" id="IPR058579">
    <property type="entry name" value="IspG_C"/>
</dbReference>
<dbReference type="PIRSF" id="PIRSF004640">
    <property type="entry name" value="IspG"/>
    <property type="match status" value="1"/>
</dbReference>
<evidence type="ECO:0000256" key="7">
    <source>
        <dbReference type="HAMAP-Rule" id="MF_00159"/>
    </source>
</evidence>
<gene>
    <name evidence="7 10" type="primary">ispG</name>
    <name evidence="10" type="synonym">gcpE</name>
    <name evidence="10" type="ORF">G3N55_01150</name>
</gene>
<comment type="function">
    <text evidence="7">Converts 2C-methyl-D-erythritol 2,4-cyclodiphosphate (ME-2,4cPP) into 1-hydroxy-2-methyl-2-(E)-butenyl 4-diphosphate.</text>
</comment>
<evidence type="ECO:0000313" key="11">
    <source>
        <dbReference type="Proteomes" id="UP000469346"/>
    </source>
</evidence>
<feature type="binding site" evidence="7">
    <location>
        <position position="272"/>
    </location>
    <ligand>
        <name>[4Fe-4S] cluster</name>
        <dbReference type="ChEBI" id="CHEBI:49883"/>
    </ligand>
</feature>
<comment type="pathway">
    <text evidence="7">Isoprenoid biosynthesis; isopentenyl diphosphate biosynthesis via DXP pathway; isopentenyl diphosphate from 1-deoxy-D-xylulose 5-phosphate: step 5/6.</text>
</comment>
<comment type="similarity">
    <text evidence="7">Belongs to the IspG family.</text>
</comment>
<dbReference type="EMBL" id="JAAGRR010000005">
    <property type="protein sequence ID" value="NDY41459.1"/>
    <property type="molecule type" value="Genomic_DNA"/>
</dbReference>
<dbReference type="UniPathway" id="UPA00056">
    <property type="reaction ID" value="UER00096"/>
</dbReference>
<feature type="domain" description="IspG TIM-barrel" evidence="8">
    <location>
        <begin position="14"/>
        <end position="254"/>
    </location>
</feature>
<comment type="catalytic activity">
    <reaction evidence="7">
        <text>(2E)-4-hydroxy-3-methylbut-2-enyl diphosphate + oxidized [flavodoxin] + H2O + 2 H(+) = 2-C-methyl-D-erythritol 2,4-cyclic diphosphate + reduced [flavodoxin]</text>
        <dbReference type="Rhea" id="RHEA:43604"/>
        <dbReference type="Rhea" id="RHEA-COMP:10622"/>
        <dbReference type="Rhea" id="RHEA-COMP:10623"/>
        <dbReference type="ChEBI" id="CHEBI:15377"/>
        <dbReference type="ChEBI" id="CHEBI:15378"/>
        <dbReference type="ChEBI" id="CHEBI:57618"/>
        <dbReference type="ChEBI" id="CHEBI:58210"/>
        <dbReference type="ChEBI" id="CHEBI:58483"/>
        <dbReference type="ChEBI" id="CHEBI:128753"/>
        <dbReference type="EC" id="1.17.7.3"/>
    </reaction>
</comment>
<dbReference type="GO" id="GO:0141197">
    <property type="term" value="F:4-hydroxy-3-methylbut-2-enyl-diphosphate synthase activity (flavodoxin)"/>
    <property type="evidence" value="ECO:0007669"/>
    <property type="project" value="UniProtKB-EC"/>
</dbReference>
<evidence type="ECO:0000259" key="8">
    <source>
        <dbReference type="Pfam" id="PF04551"/>
    </source>
</evidence>
<keyword evidence="5 7" id="KW-0411">Iron-sulfur</keyword>
<evidence type="ECO:0000259" key="9">
    <source>
        <dbReference type="Pfam" id="PF26540"/>
    </source>
</evidence>
<dbReference type="EC" id="1.17.7.3" evidence="7"/>
<evidence type="ECO:0000313" key="10">
    <source>
        <dbReference type="EMBL" id="NDY41459.1"/>
    </source>
</evidence>
<dbReference type="Gene3D" id="3.20.20.20">
    <property type="entry name" value="Dihydropteroate synthase-like"/>
    <property type="match status" value="1"/>
</dbReference>
<dbReference type="NCBIfam" id="NF001540">
    <property type="entry name" value="PRK00366.1"/>
    <property type="match status" value="1"/>
</dbReference>
<dbReference type="Pfam" id="PF04551">
    <property type="entry name" value="GcpE"/>
    <property type="match status" value="1"/>
</dbReference>
<dbReference type="InterPro" id="IPR004588">
    <property type="entry name" value="IspG_bac-typ"/>
</dbReference>
<sequence>MSHIASSPPVRAATRTVYVGPVPVGGGHPVVVQSMTNTDTRDVEATLQQIYRLAEAGCEIVRVAVPDAAAVQALEALRPRTPLPVIADIHFDWRLAVAAVQAGADGIRINPGNIGGRDRLARVVDAARARGVPIRIGVNAGSLEKDILERHGRPSAEALVESALRNVALVREMGYENLKISLKSSDVRTTVAAYRRLAREVDFPLHLGVTEAGGLIAGTVKSSVALGALLMEGIGDTLRVSLTRDPVEEVQVAYEILRAAGLRNRGPEIISCPTCGRCEIDLFSIAAEVERRARRIPHPIKLAVMGCVVNGPGEARHADLGLAGGKGVGLIFKGSKILKKVPEDRLLDTFWAEVERLVAALPAGGAE</sequence>
<feature type="binding site" evidence="7">
    <location>
        <position position="314"/>
    </location>
    <ligand>
        <name>[4Fe-4S] cluster</name>
        <dbReference type="ChEBI" id="CHEBI:49883"/>
    </ligand>
</feature>
<feature type="domain" description="IspG C-terminal" evidence="9">
    <location>
        <begin position="268"/>
        <end position="355"/>
    </location>
</feature>
<keyword evidence="1 7" id="KW-0004">4Fe-4S</keyword>
<dbReference type="FunFam" id="3.20.20.20:FF:000001">
    <property type="entry name" value="4-hydroxy-3-methylbut-2-en-1-yl diphosphate synthase (flavodoxin)"/>
    <property type="match status" value="1"/>
</dbReference>
<feature type="binding site" evidence="7">
    <location>
        <position position="275"/>
    </location>
    <ligand>
        <name>[4Fe-4S] cluster</name>
        <dbReference type="ChEBI" id="CHEBI:49883"/>
    </ligand>
</feature>
<accession>A0A6N9TK45</accession>
<dbReference type="GO" id="GO:0046429">
    <property type="term" value="F:4-hydroxy-3-methylbut-2-en-1-yl diphosphate synthase activity (ferredoxin)"/>
    <property type="evidence" value="ECO:0007669"/>
    <property type="project" value="UniProtKB-UniRule"/>
</dbReference>
<dbReference type="GO" id="GO:0019288">
    <property type="term" value="P:isopentenyl diphosphate biosynthetic process, methylerythritol 4-phosphate pathway"/>
    <property type="evidence" value="ECO:0007669"/>
    <property type="project" value="UniProtKB-UniRule"/>
</dbReference>
<comment type="cofactor">
    <cofactor evidence="7">
        <name>[4Fe-4S] cluster</name>
        <dbReference type="ChEBI" id="CHEBI:49883"/>
    </cofactor>
    <text evidence="7">Binds 1 [4Fe-4S] cluster.</text>
</comment>
<protein>
    <recommendedName>
        <fullName evidence="7">4-hydroxy-3-methylbut-2-en-1-yl diphosphate synthase (flavodoxin)</fullName>
        <ecNumber evidence="7">1.17.7.3</ecNumber>
    </recommendedName>
    <alternativeName>
        <fullName evidence="7">1-hydroxy-2-methyl-2-(E)-butenyl 4-diphosphate synthase</fullName>
    </alternativeName>
</protein>
<keyword evidence="2 7" id="KW-0479">Metal-binding</keyword>
<dbReference type="Proteomes" id="UP000469346">
    <property type="component" value="Unassembled WGS sequence"/>
</dbReference>
<dbReference type="SUPFAM" id="SSF51717">
    <property type="entry name" value="Dihydropteroate synthetase-like"/>
    <property type="match status" value="1"/>
</dbReference>
<evidence type="ECO:0000256" key="2">
    <source>
        <dbReference type="ARBA" id="ARBA00022723"/>
    </source>
</evidence>
<dbReference type="Gene3D" id="3.30.413.10">
    <property type="entry name" value="Sulfite Reductase Hemoprotein, domain 1"/>
    <property type="match status" value="1"/>
</dbReference>
<feature type="binding site" evidence="7">
    <location>
        <position position="307"/>
    </location>
    <ligand>
        <name>[4Fe-4S] cluster</name>
        <dbReference type="ChEBI" id="CHEBI:49883"/>
    </ligand>
</feature>
<keyword evidence="6 7" id="KW-0414">Isoprene biosynthesis</keyword>
<dbReference type="PANTHER" id="PTHR30454">
    <property type="entry name" value="4-HYDROXY-3-METHYLBUT-2-EN-1-YL DIPHOSPHATE SYNTHASE"/>
    <property type="match status" value="1"/>
</dbReference>
<dbReference type="Pfam" id="PF26540">
    <property type="entry name" value="GcpE_C"/>
    <property type="match status" value="1"/>
</dbReference>
<evidence type="ECO:0000256" key="6">
    <source>
        <dbReference type="ARBA" id="ARBA00023229"/>
    </source>
</evidence>
<dbReference type="HAMAP" id="MF_00159">
    <property type="entry name" value="IspG"/>
    <property type="match status" value="1"/>
</dbReference>
<proteinExistence type="inferred from homology"/>
<dbReference type="GO" id="GO:0016114">
    <property type="term" value="P:terpenoid biosynthetic process"/>
    <property type="evidence" value="ECO:0007669"/>
    <property type="project" value="InterPro"/>
</dbReference>
<dbReference type="GO" id="GO:0005506">
    <property type="term" value="F:iron ion binding"/>
    <property type="evidence" value="ECO:0007669"/>
    <property type="project" value="InterPro"/>
</dbReference>